<evidence type="ECO:0000313" key="7">
    <source>
        <dbReference type="EMBL" id="MFD2512463.1"/>
    </source>
</evidence>
<feature type="transmembrane region" description="Helical" evidence="6">
    <location>
        <begin position="87"/>
        <end position="107"/>
    </location>
</feature>
<dbReference type="InterPro" id="IPR000292">
    <property type="entry name" value="For/NO2_transpt"/>
</dbReference>
<evidence type="ECO:0000256" key="1">
    <source>
        <dbReference type="ARBA" id="ARBA00004141"/>
    </source>
</evidence>
<accession>A0ABW5IHR1</accession>
<sequence length="286" mass="31612">MSKKDVAEWHKEQYMTDTRHSNKEEEEKKIDRSPSAKAIHDVIFEEAESELARPSANLFWSGLAAGLSMGFSMFTEGMLESYMPEENWTILVSSFGYSVGFVIVILGKQQLFTENTLTPILPLLHDKTLKKFWNVMRLWGVVLFANLLGALIVGLVTAHTPAFTPNELKAFAKIGHTALEPGFATVLLRGIFAGWLIALMVWLLPSAGKARILIIILITYVVGIGHFSHVIAGAVEMFTLAAMEERSWGDVIIYYIIPSLIGNILGGVILVAAINHAQIKSGKKEV</sequence>
<name>A0ABW5IHR1_9BACT</name>
<keyword evidence="8" id="KW-1185">Reference proteome</keyword>
<proteinExistence type="predicted"/>
<gene>
    <name evidence="7" type="ORF">ACFSRY_01180</name>
</gene>
<feature type="transmembrane region" description="Helical" evidence="6">
    <location>
        <begin position="252"/>
        <end position="274"/>
    </location>
</feature>
<feature type="transmembrane region" description="Helical" evidence="6">
    <location>
        <begin position="138"/>
        <end position="162"/>
    </location>
</feature>
<dbReference type="Gene3D" id="1.20.1080.10">
    <property type="entry name" value="Glycerol uptake facilitator protein"/>
    <property type="match status" value="1"/>
</dbReference>
<evidence type="ECO:0000313" key="8">
    <source>
        <dbReference type="Proteomes" id="UP001597544"/>
    </source>
</evidence>
<dbReference type="Proteomes" id="UP001597544">
    <property type="component" value="Unassembled WGS sequence"/>
</dbReference>
<evidence type="ECO:0000256" key="6">
    <source>
        <dbReference type="SAM" id="Phobius"/>
    </source>
</evidence>
<dbReference type="PANTHER" id="PTHR30520:SF2">
    <property type="entry name" value="INNER MEMBRANE PROTEIN YFDC"/>
    <property type="match status" value="1"/>
</dbReference>
<dbReference type="EMBL" id="JBHULU010000002">
    <property type="protein sequence ID" value="MFD2512463.1"/>
    <property type="molecule type" value="Genomic_DNA"/>
</dbReference>
<organism evidence="7 8">
    <name type="scientific">Pontibacter locisalis</name>
    <dbReference type="NCBI Taxonomy" id="1719035"/>
    <lineage>
        <taxon>Bacteria</taxon>
        <taxon>Pseudomonadati</taxon>
        <taxon>Bacteroidota</taxon>
        <taxon>Cytophagia</taxon>
        <taxon>Cytophagales</taxon>
        <taxon>Hymenobacteraceae</taxon>
        <taxon>Pontibacter</taxon>
    </lineage>
</organism>
<evidence type="ECO:0000256" key="2">
    <source>
        <dbReference type="ARBA" id="ARBA00022692"/>
    </source>
</evidence>
<dbReference type="PANTHER" id="PTHR30520">
    <property type="entry name" value="FORMATE TRANSPORTER-RELATED"/>
    <property type="match status" value="1"/>
</dbReference>
<comment type="caution">
    <text evidence="7">The sequence shown here is derived from an EMBL/GenBank/DDBJ whole genome shotgun (WGS) entry which is preliminary data.</text>
</comment>
<evidence type="ECO:0000256" key="4">
    <source>
        <dbReference type="ARBA" id="ARBA00023136"/>
    </source>
</evidence>
<feature type="transmembrane region" description="Helical" evidence="6">
    <location>
        <begin position="182"/>
        <end position="205"/>
    </location>
</feature>
<comment type="subcellular location">
    <subcellularLocation>
        <location evidence="1">Membrane</location>
        <topology evidence="1">Multi-pass membrane protein</topology>
    </subcellularLocation>
</comment>
<keyword evidence="2 6" id="KW-0812">Transmembrane</keyword>
<dbReference type="InterPro" id="IPR023271">
    <property type="entry name" value="Aquaporin-like"/>
</dbReference>
<evidence type="ECO:0000256" key="3">
    <source>
        <dbReference type="ARBA" id="ARBA00022989"/>
    </source>
</evidence>
<feature type="transmembrane region" description="Helical" evidence="6">
    <location>
        <begin position="58"/>
        <end position="75"/>
    </location>
</feature>
<keyword evidence="4 6" id="KW-0472">Membrane</keyword>
<evidence type="ECO:0000256" key="5">
    <source>
        <dbReference type="SAM" id="MobiDB-lite"/>
    </source>
</evidence>
<feature type="transmembrane region" description="Helical" evidence="6">
    <location>
        <begin position="212"/>
        <end position="232"/>
    </location>
</feature>
<dbReference type="RefSeq" id="WP_377502572.1">
    <property type="nucleotide sequence ID" value="NZ_JBHULU010000002.1"/>
</dbReference>
<protein>
    <submittedName>
        <fullName evidence="7">Formate/nitrite transporter family protein</fullName>
    </submittedName>
</protein>
<keyword evidence="3 6" id="KW-1133">Transmembrane helix</keyword>
<feature type="region of interest" description="Disordered" evidence="5">
    <location>
        <begin position="1"/>
        <end position="32"/>
    </location>
</feature>
<reference evidence="8" key="1">
    <citation type="journal article" date="2019" name="Int. J. Syst. Evol. Microbiol.">
        <title>The Global Catalogue of Microorganisms (GCM) 10K type strain sequencing project: providing services to taxonomists for standard genome sequencing and annotation.</title>
        <authorList>
            <consortium name="The Broad Institute Genomics Platform"/>
            <consortium name="The Broad Institute Genome Sequencing Center for Infectious Disease"/>
            <person name="Wu L."/>
            <person name="Ma J."/>
        </authorList>
    </citation>
    <scope>NUCLEOTIDE SEQUENCE [LARGE SCALE GENOMIC DNA]</scope>
    <source>
        <strain evidence="8">KCTC 42498</strain>
    </source>
</reference>
<dbReference type="Pfam" id="PF01226">
    <property type="entry name" value="Form_Nir_trans"/>
    <property type="match status" value="1"/>
</dbReference>